<evidence type="ECO:0000313" key="4">
    <source>
        <dbReference type="Proteomes" id="UP000550729"/>
    </source>
</evidence>
<gene>
    <name evidence="3" type="ORF">HH308_15295</name>
</gene>
<organism evidence="3 4">
    <name type="scientific">Gordonia asplenii</name>
    <dbReference type="NCBI Taxonomy" id="2725283"/>
    <lineage>
        <taxon>Bacteria</taxon>
        <taxon>Bacillati</taxon>
        <taxon>Actinomycetota</taxon>
        <taxon>Actinomycetes</taxon>
        <taxon>Mycobacteriales</taxon>
        <taxon>Gordoniaceae</taxon>
        <taxon>Gordonia</taxon>
    </lineage>
</organism>
<feature type="transmembrane region" description="Helical" evidence="2">
    <location>
        <begin position="105"/>
        <end position="125"/>
    </location>
</feature>
<proteinExistence type="predicted"/>
<dbReference type="AlphaFoldDB" id="A0A848KWB9"/>
<evidence type="ECO:0000313" key="3">
    <source>
        <dbReference type="EMBL" id="NMO02579.1"/>
    </source>
</evidence>
<feature type="region of interest" description="Disordered" evidence="1">
    <location>
        <begin position="1"/>
        <end position="22"/>
    </location>
</feature>
<evidence type="ECO:0008006" key="5">
    <source>
        <dbReference type="Google" id="ProtNLM"/>
    </source>
</evidence>
<keyword evidence="2" id="KW-0812">Transmembrane</keyword>
<accession>A0A848KWB9</accession>
<reference evidence="3 4" key="1">
    <citation type="submission" date="2020-04" db="EMBL/GenBank/DDBJ databases">
        <title>Gordonia sp. nov. TBRC 11910.</title>
        <authorList>
            <person name="Suriyachadkun C."/>
        </authorList>
    </citation>
    <scope>NUCLEOTIDE SEQUENCE [LARGE SCALE GENOMIC DNA]</scope>
    <source>
        <strain evidence="3 4">TBRC 11910</strain>
    </source>
</reference>
<keyword evidence="2" id="KW-0472">Membrane</keyword>
<protein>
    <recommendedName>
        <fullName evidence="5">Anti-sigma-M factor RsmA</fullName>
    </recommendedName>
</protein>
<evidence type="ECO:0000256" key="2">
    <source>
        <dbReference type="SAM" id="Phobius"/>
    </source>
</evidence>
<name>A0A848KWB9_9ACTN</name>
<comment type="caution">
    <text evidence="3">The sequence shown here is derived from an EMBL/GenBank/DDBJ whole genome shotgun (WGS) entry which is preliminary data.</text>
</comment>
<dbReference type="RefSeq" id="WP_170195086.1">
    <property type="nucleotide sequence ID" value="NZ_JABBNB010000015.1"/>
</dbReference>
<sequence length="233" mass="24377">MTPFEPGTPSAGATGLPEPPYSPELLADLHADALEPDVAAHVRARIVDDPAAQETLASLDRTRAILRRLPVVERELPPAVRAATDRTLATIAADQRRRSARQRRVRAVAVAASLLIVAAIAPTAWRVTRSDDPATPVARPSSVSPSEAATALSFVGRSTTAPLTMTALRRCTAANGVPASTPVVGSGEARIREQPSIVILLATRHAGRFDVLIVALDCDTGNPATIARSTIGA</sequence>
<keyword evidence="4" id="KW-1185">Reference proteome</keyword>
<evidence type="ECO:0000256" key="1">
    <source>
        <dbReference type="SAM" id="MobiDB-lite"/>
    </source>
</evidence>
<dbReference type="Proteomes" id="UP000550729">
    <property type="component" value="Unassembled WGS sequence"/>
</dbReference>
<dbReference type="EMBL" id="JABBNB010000015">
    <property type="protein sequence ID" value="NMO02579.1"/>
    <property type="molecule type" value="Genomic_DNA"/>
</dbReference>
<keyword evidence="2" id="KW-1133">Transmembrane helix</keyword>